<dbReference type="Proteomes" id="UP000290243">
    <property type="component" value="Chromosome"/>
</dbReference>
<sequence length="119" mass="14185">MKQKIYKYTFVNLILSIFHYLLSIITILMLFLSGIYQFKIFVTELIVFLSIFSFFTIVIYFNNLLIEIILDKNKIIIKDTFYLVLLFLSFILPVINILVNCYVLKILKNSLNEKLKKLE</sequence>
<keyword evidence="1" id="KW-0472">Membrane</keyword>
<protein>
    <submittedName>
        <fullName evidence="2">Uncharacterized protein</fullName>
    </submittedName>
</protein>
<feature type="transmembrane region" description="Helical" evidence="1">
    <location>
        <begin position="40"/>
        <end position="61"/>
    </location>
</feature>
<proteinExistence type="predicted"/>
<feature type="transmembrane region" description="Helical" evidence="1">
    <location>
        <begin position="81"/>
        <end position="107"/>
    </location>
</feature>
<dbReference type="EMBL" id="LR215037">
    <property type="protein sequence ID" value="VEU75760.1"/>
    <property type="molecule type" value="Genomic_DNA"/>
</dbReference>
<feature type="transmembrane region" description="Helical" evidence="1">
    <location>
        <begin position="12"/>
        <end position="33"/>
    </location>
</feature>
<accession>A0A449B587</accession>
<dbReference type="KEGG" id="mmau:NCTC10168_00694"/>
<keyword evidence="3" id="KW-1185">Reference proteome</keyword>
<keyword evidence="1" id="KW-1133">Transmembrane helix</keyword>
<gene>
    <name evidence="2" type="ORF">NCTC10168_00694</name>
</gene>
<name>A0A449B587_9BACT</name>
<organism evidence="2 3">
    <name type="scientific">Mycoplasmopsis maculosa</name>
    <dbReference type="NCBI Taxonomy" id="114885"/>
    <lineage>
        <taxon>Bacteria</taxon>
        <taxon>Bacillati</taxon>
        <taxon>Mycoplasmatota</taxon>
        <taxon>Mycoplasmoidales</taxon>
        <taxon>Metamycoplasmataceae</taxon>
        <taxon>Mycoplasmopsis</taxon>
    </lineage>
</organism>
<reference evidence="2 3" key="1">
    <citation type="submission" date="2019-01" db="EMBL/GenBank/DDBJ databases">
        <authorList>
            <consortium name="Pathogen Informatics"/>
        </authorList>
    </citation>
    <scope>NUCLEOTIDE SEQUENCE [LARGE SCALE GENOMIC DNA]</scope>
    <source>
        <strain evidence="2 3">NCTC10168</strain>
    </source>
</reference>
<dbReference type="AlphaFoldDB" id="A0A449B587"/>
<evidence type="ECO:0000313" key="3">
    <source>
        <dbReference type="Proteomes" id="UP000290243"/>
    </source>
</evidence>
<dbReference type="RefSeq" id="WP_129647130.1">
    <property type="nucleotide sequence ID" value="NZ_LR215037.1"/>
</dbReference>
<keyword evidence="1" id="KW-0812">Transmembrane</keyword>
<evidence type="ECO:0000256" key="1">
    <source>
        <dbReference type="SAM" id="Phobius"/>
    </source>
</evidence>
<evidence type="ECO:0000313" key="2">
    <source>
        <dbReference type="EMBL" id="VEU75760.1"/>
    </source>
</evidence>